<evidence type="ECO:0000256" key="1">
    <source>
        <dbReference type="SAM" id="SignalP"/>
    </source>
</evidence>
<dbReference type="Proteomes" id="UP000543556">
    <property type="component" value="Unassembled WGS sequence"/>
</dbReference>
<evidence type="ECO:0000313" key="3">
    <source>
        <dbReference type="Proteomes" id="UP000543556"/>
    </source>
</evidence>
<evidence type="ECO:0008006" key="4">
    <source>
        <dbReference type="Google" id="ProtNLM"/>
    </source>
</evidence>
<keyword evidence="1" id="KW-0732">Signal</keyword>
<sequence>MSRTWRHPALALATCAVLALGACASGSTTAARTPAPPATLGASSLGGTAAGDGPTVMPTTASATLYYIAQGDGGVSGPPVGCGDSAVAVTSAAISFTDPVEGALRTLLADHSQHLGQSGLDNALWRSRLAVQSVTRTGASITAHLVGTLKMGGECDIPRVEQQLLLTAKDAAGAPVAITINGKTLSQALSLK</sequence>
<gene>
    <name evidence="2" type="ORF">G6034_16655</name>
</gene>
<dbReference type="EMBL" id="JAAMFM010000033">
    <property type="protein sequence ID" value="NVM96509.1"/>
    <property type="molecule type" value="Genomic_DNA"/>
</dbReference>
<feature type="chain" id="PRO_5039137344" description="Sporulation and spore germination" evidence="1">
    <location>
        <begin position="31"/>
        <end position="192"/>
    </location>
</feature>
<feature type="signal peptide" evidence="1">
    <location>
        <begin position="1"/>
        <end position="30"/>
    </location>
</feature>
<proteinExistence type="predicted"/>
<dbReference type="PROSITE" id="PS51257">
    <property type="entry name" value="PROKAR_LIPOPROTEIN"/>
    <property type="match status" value="1"/>
</dbReference>
<reference evidence="2 3" key="1">
    <citation type="submission" date="2020-02" db="EMBL/GenBank/DDBJ databases">
        <title>Genome sequence of strain AETb3-4.</title>
        <authorList>
            <person name="Gao J."/>
            <person name="Zhang X."/>
        </authorList>
    </citation>
    <scope>NUCLEOTIDE SEQUENCE [LARGE SCALE GENOMIC DNA]</scope>
    <source>
        <strain evidence="2 3">AETb3-4</strain>
    </source>
</reference>
<organism evidence="2 3">
    <name type="scientific">Arthrobacter wenxiniae</name>
    <dbReference type="NCBI Taxonomy" id="2713570"/>
    <lineage>
        <taxon>Bacteria</taxon>
        <taxon>Bacillati</taxon>
        <taxon>Actinomycetota</taxon>
        <taxon>Actinomycetes</taxon>
        <taxon>Micrococcales</taxon>
        <taxon>Micrococcaceae</taxon>
        <taxon>Arthrobacter</taxon>
    </lineage>
</organism>
<accession>A0A7Y7IJB9</accession>
<dbReference type="AlphaFoldDB" id="A0A7Y7IJB9"/>
<dbReference type="RefSeq" id="WP_176636228.1">
    <property type="nucleotide sequence ID" value="NZ_JAAMFM010000033.1"/>
</dbReference>
<evidence type="ECO:0000313" key="2">
    <source>
        <dbReference type="EMBL" id="NVM96509.1"/>
    </source>
</evidence>
<comment type="caution">
    <text evidence="2">The sequence shown here is derived from an EMBL/GenBank/DDBJ whole genome shotgun (WGS) entry which is preliminary data.</text>
</comment>
<keyword evidence="3" id="KW-1185">Reference proteome</keyword>
<protein>
    <recommendedName>
        <fullName evidence="4">Sporulation and spore germination</fullName>
    </recommendedName>
</protein>
<name>A0A7Y7IJB9_9MICC</name>